<dbReference type="Gene3D" id="3.30.450.40">
    <property type="match status" value="1"/>
</dbReference>
<organism evidence="3 4">
    <name type="scientific">Modicisalibacter luteus</name>
    <dbReference type="NCBI Taxonomy" id="453962"/>
    <lineage>
        <taxon>Bacteria</taxon>
        <taxon>Pseudomonadati</taxon>
        <taxon>Pseudomonadota</taxon>
        <taxon>Gammaproteobacteria</taxon>
        <taxon>Oceanospirillales</taxon>
        <taxon>Halomonadaceae</taxon>
        <taxon>Modicisalibacter</taxon>
    </lineage>
</organism>
<dbReference type="RefSeq" id="WP_026300688.1">
    <property type="nucleotide sequence ID" value="NZ_BMXD01000014.1"/>
</dbReference>
<dbReference type="InterPro" id="IPR029016">
    <property type="entry name" value="GAF-like_dom_sf"/>
</dbReference>
<feature type="compositionally biased region" description="Basic residues" evidence="1">
    <location>
        <begin position="60"/>
        <end position="71"/>
    </location>
</feature>
<dbReference type="Proteomes" id="UP001595640">
    <property type="component" value="Unassembled WGS sequence"/>
</dbReference>
<protein>
    <submittedName>
        <fullName evidence="3">IclR family transcriptional regulator C-terminal domain-containing protein</fullName>
    </submittedName>
</protein>
<name>A0ABV7LXA6_9GAMM</name>
<dbReference type="SUPFAM" id="SSF55781">
    <property type="entry name" value="GAF domain-like"/>
    <property type="match status" value="1"/>
</dbReference>
<evidence type="ECO:0000259" key="2">
    <source>
        <dbReference type="PROSITE" id="PS51078"/>
    </source>
</evidence>
<accession>A0ABV7LXA6</accession>
<reference evidence="4" key="1">
    <citation type="journal article" date="2019" name="Int. J. Syst. Evol. Microbiol.">
        <title>The Global Catalogue of Microorganisms (GCM) 10K type strain sequencing project: providing services to taxonomists for standard genome sequencing and annotation.</title>
        <authorList>
            <consortium name="The Broad Institute Genomics Platform"/>
            <consortium name="The Broad Institute Genome Sequencing Center for Infectious Disease"/>
            <person name="Wu L."/>
            <person name="Ma J."/>
        </authorList>
    </citation>
    <scope>NUCLEOTIDE SEQUENCE [LARGE SCALE GENOMIC DNA]</scope>
    <source>
        <strain evidence="4">KCTC 12847</strain>
    </source>
</reference>
<gene>
    <name evidence="3" type="ORF">ACFOEI_04060</name>
</gene>
<proteinExistence type="predicted"/>
<dbReference type="Pfam" id="PF01614">
    <property type="entry name" value="IclR_C"/>
    <property type="match status" value="1"/>
</dbReference>
<dbReference type="InterPro" id="IPR014757">
    <property type="entry name" value="Tscrpt_reg_IclR_C"/>
</dbReference>
<evidence type="ECO:0000313" key="4">
    <source>
        <dbReference type="Proteomes" id="UP001595640"/>
    </source>
</evidence>
<dbReference type="PROSITE" id="PS51078">
    <property type="entry name" value="ICLR_ED"/>
    <property type="match status" value="1"/>
</dbReference>
<feature type="region of interest" description="Disordered" evidence="1">
    <location>
        <begin position="53"/>
        <end position="101"/>
    </location>
</feature>
<keyword evidence="4" id="KW-1185">Reference proteome</keyword>
<evidence type="ECO:0000313" key="3">
    <source>
        <dbReference type="EMBL" id="MFC3291246.1"/>
    </source>
</evidence>
<dbReference type="EMBL" id="JBHRUH010000009">
    <property type="protein sequence ID" value="MFC3291246.1"/>
    <property type="molecule type" value="Genomic_DNA"/>
</dbReference>
<sequence>MWRVLLAQLPHTELEAYLARVVLEKHTDKTVTDRDKLRRCIIKARQQGYAIADKRQAAGRYRHQHQRRPGRLRYPDAPVPATAAGEGPTDDLGSASGDCQP</sequence>
<comment type="caution">
    <text evidence="3">The sequence shown here is derived from an EMBL/GenBank/DDBJ whole genome shotgun (WGS) entry which is preliminary data.</text>
</comment>
<feature type="domain" description="IclR-ED" evidence="2">
    <location>
        <begin position="1"/>
        <end position="101"/>
    </location>
</feature>
<evidence type="ECO:0000256" key="1">
    <source>
        <dbReference type="SAM" id="MobiDB-lite"/>
    </source>
</evidence>